<evidence type="ECO:0000256" key="3">
    <source>
        <dbReference type="ARBA" id="ARBA00022729"/>
    </source>
</evidence>
<feature type="domain" description="Peptidase A1" evidence="10">
    <location>
        <begin position="55"/>
        <end position="374"/>
    </location>
</feature>
<keyword evidence="2 11" id="KW-0645">Protease</keyword>
<evidence type="ECO:0000256" key="2">
    <source>
        <dbReference type="ARBA" id="ARBA00022670"/>
    </source>
</evidence>
<dbReference type="GO" id="GO:0005886">
    <property type="term" value="C:plasma membrane"/>
    <property type="evidence" value="ECO:0007669"/>
    <property type="project" value="TreeGrafter"/>
</dbReference>
<keyword evidence="6" id="KW-0865">Zymogen</keyword>
<dbReference type="PRINTS" id="PR00792">
    <property type="entry name" value="PEPSIN"/>
</dbReference>
<evidence type="ECO:0000256" key="8">
    <source>
        <dbReference type="SAM" id="Phobius"/>
    </source>
</evidence>
<dbReference type="GO" id="GO:0050435">
    <property type="term" value="P:amyloid-beta metabolic process"/>
    <property type="evidence" value="ECO:0007669"/>
    <property type="project" value="TreeGrafter"/>
</dbReference>
<keyword evidence="5" id="KW-0378">Hydrolase</keyword>
<evidence type="ECO:0000256" key="9">
    <source>
        <dbReference type="SAM" id="SignalP"/>
    </source>
</evidence>
<evidence type="ECO:0000256" key="5">
    <source>
        <dbReference type="ARBA" id="ARBA00022801"/>
    </source>
</evidence>
<reference evidence="11" key="1">
    <citation type="journal article" date="2018" name="PLoS Negl. Trop. Dis.">
        <title>Sialome diversity of ticks revealed by RNAseq of single tick salivary glands.</title>
        <authorList>
            <person name="Perner J."/>
            <person name="Kropackova S."/>
            <person name="Kopacek P."/>
            <person name="Ribeiro J.M."/>
        </authorList>
    </citation>
    <scope>NUCLEOTIDE SEQUENCE</scope>
    <source>
        <strain evidence="11">Siblings of single egg batch collected in Ceske Budejovice</strain>
        <tissue evidence="11">Salivary glands</tissue>
    </source>
</reference>
<keyword evidence="4" id="KW-0064">Aspartyl protease</keyword>
<dbReference type="GO" id="GO:0005802">
    <property type="term" value="C:trans-Golgi network"/>
    <property type="evidence" value="ECO:0007669"/>
    <property type="project" value="TreeGrafter"/>
</dbReference>
<sequence length="456" mass="50082">MVRWPNLTAVLQLLALHKSVIGDDAVRWPVRLAFHTGQFKGVEGNAFQGTVAAGFIVDVAVGTPPQQLTLFVDTGSSDVAVASYPERNLTTYFDTNKSSTYKSNGEHVSKRFVEGSYGGTVGSDVLQDQVGDLALNVSLIAISSSADIFPNQSQWQGLLGLAFPALSKQTSFMQVLDTQKGIKHFELSPCTRDKTSTFDKIGVLEFGGRVSEATAYTAVVRETYFEIALLDIRVGHHVWPGSCMELNRSPVIVDSGTTDLKFPIPVFDWVFDTLGSLGIYNLSQDAGTVYCLEDGFVTAGFPDVHLHFPDSNGKVFELELSPEVYFQRVKVATGDRACYRLGIGASELGTVIGFTVLRKLHTVFDLENKRVGFSELHCAKGGVGVIYTNYSYTGHSCAWDFVTMEDNAWTILLYVLIFIVVMCAIPSAVILFIWIRKKVRIYRARTATEGVGLVDF</sequence>
<dbReference type="InterPro" id="IPR033121">
    <property type="entry name" value="PEPTIDASE_A1"/>
</dbReference>
<feature type="disulfide bond" evidence="7">
    <location>
        <begin position="291"/>
        <end position="338"/>
    </location>
</feature>
<dbReference type="Pfam" id="PF00026">
    <property type="entry name" value="Asp"/>
    <property type="match status" value="1"/>
</dbReference>
<feature type="chain" id="PRO_5007542262" evidence="9">
    <location>
        <begin position="23"/>
        <end position="456"/>
    </location>
</feature>
<feature type="transmembrane region" description="Helical" evidence="8">
    <location>
        <begin position="411"/>
        <end position="435"/>
    </location>
</feature>
<dbReference type="PANTHER" id="PTHR47965">
    <property type="entry name" value="ASPARTYL PROTEASE-RELATED"/>
    <property type="match status" value="1"/>
</dbReference>
<dbReference type="PROSITE" id="PS51767">
    <property type="entry name" value="PEPTIDASE_A1"/>
    <property type="match status" value="1"/>
</dbReference>
<dbReference type="GO" id="GO:0006509">
    <property type="term" value="P:membrane protein ectodomain proteolysis"/>
    <property type="evidence" value="ECO:0007669"/>
    <property type="project" value="TreeGrafter"/>
</dbReference>
<evidence type="ECO:0000256" key="6">
    <source>
        <dbReference type="ARBA" id="ARBA00023145"/>
    </source>
</evidence>
<protein>
    <submittedName>
        <fullName evidence="11">Putative aspartyl protease</fullName>
    </submittedName>
</protein>
<evidence type="ECO:0000256" key="4">
    <source>
        <dbReference type="ARBA" id="ARBA00022750"/>
    </source>
</evidence>
<keyword evidence="8" id="KW-1133">Transmembrane helix</keyword>
<keyword evidence="8" id="KW-0472">Membrane</keyword>
<comment type="similarity">
    <text evidence="1">Belongs to the peptidase A1 family.</text>
</comment>
<dbReference type="InterPro" id="IPR021109">
    <property type="entry name" value="Peptidase_aspartic_dom_sf"/>
</dbReference>
<dbReference type="PANTHER" id="PTHR47965:SF12">
    <property type="entry name" value="ASPARTIC PROTEINASE 3-RELATED"/>
    <property type="match status" value="1"/>
</dbReference>
<keyword evidence="7" id="KW-1015">Disulfide bond</keyword>
<dbReference type="SUPFAM" id="SSF50630">
    <property type="entry name" value="Acid proteases"/>
    <property type="match status" value="1"/>
</dbReference>
<dbReference type="GO" id="GO:0004190">
    <property type="term" value="F:aspartic-type endopeptidase activity"/>
    <property type="evidence" value="ECO:0007669"/>
    <property type="project" value="UniProtKB-KW"/>
</dbReference>
<evidence type="ECO:0000256" key="7">
    <source>
        <dbReference type="PIRSR" id="PIRSR601461-2"/>
    </source>
</evidence>
<keyword evidence="8" id="KW-0812">Transmembrane</keyword>
<keyword evidence="3 9" id="KW-0732">Signal</keyword>
<dbReference type="InterPro" id="IPR001461">
    <property type="entry name" value="Aspartic_peptidase_A1"/>
</dbReference>
<organism evidence="11">
    <name type="scientific">Ixodes ricinus</name>
    <name type="common">Common tick</name>
    <name type="synonym">Acarus ricinus</name>
    <dbReference type="NCBI Taxonomy" id="34613"/>
    <lineage>
        <taxon>Eukaryota</taxon>
        <taxon>Metazoa</taxon>
        <taxon>Ecdysozoa</taxon>
        <taxon>Arthropoda</taxon>
        <taxon>Chelicerata</taxon>
        <taxon>Arachnida</taxon>
        <taxon>Acari</taxon>
        <taxon>Parasitiformes</taxon>
        <taxon>Ixodida</taxon>
        <taxon>Ixodoidea</taxon>
        <taxon>Ixodidae</taxon>
        <taxon>Ixodinae</taxon>
        <taxon>Ixodes</taxon>
    </lineage>
</organism>
<dbReference type="Gene3D" id="2.40.70.10">
    <property type="entry name" value="Acid Proteases"/>
    <property type="match status" value="2"/>
</dbReference>
<evidence type="ECO:0000256" key="1">
    <source>
        <dbReference type="ARBA" id="ARBA00007447"/>
    </source>
</evidence>
<dbReference type="EMBL" id="GEGO01006494">
    <property type="protein sequence ID" value="JAR88910.1"/>
    <property type="molecule type" value="Transcribed_RNA"/>
</dbReference>
<evidence type="ECO:0000259" key="10">
    <source>
        <dbReference type="PROSITE" id="PS51767"/>
    </source>
</evidence>
<dbReference type="AlphaFoldDB" id="A0A147BDQ3"/>
<name>A0A147BDQ3_IXORI</name>
<feature type="signal peptide" evidence="9">
    <location>
        <begin position="1"/>
        <end position="22"/>
    </location>
</feature>
<dbReference type="GO" id="GO:0005768">
    <property type="term" value="C:endosome"/>
    <property type="evidence" value="ECO:0007669"/>
    <property type="project" value="TreeGrafter"/>
</dbReference>
<evidence type="ECO:0000313" key="11">
    <source>
        <dbReference type="EMBL" id="JAR88910.1"/>
    </source>
</evidence>
<accession>A0A147BDQ3</accession>
<proteinExistence type="inferred from homology"/>